<evidence type="ECO:0000313" key="1">
    <source>
        <dbReference type="EMBL" id="KZZ93991.1"/>
    </source>
</evidence>
<comment type="caution">
    <text evidence="1">The sequence shown here is derived from an EMBL/GenBank/DDBJ whole genome shotgun (WGS) entry which is preliminary data.</text>
</comment>
<dbReference type="OrthoDB" id="291792at2759"/>
<name>A0A168AJ83_9EURO</name>
<accession>A0A168AJ83</accession>
<dbReference type="AlphaFoldDB" id="A0A168AJ83"/>
<dbReference type="InterPro" id="IPR026749">
    <property type="entry name" value="Tmem135"/>
</dbReference>
<proteinExistence type="predicted"/>
<organism evidence="1 2">
    <name type="scientific">Ascosphaera apis ARSEF 7405</name>
    <dbReference type="NCBI Taxonomy" id="392613"/>
    <lineage>
        <taxon>Eukaryota</taxon>
        <taxon>Fungi</taxon>
        <taxon>Dikarya</taxon>
        <taxon>Ascomycota</taxon>
        <taxon>Pezizomycotina</taxon>
        <taxon>Eurotiomycetes</taxon>
        <taxon>Eurotiomycetidae</taxon>
        <taxon>Onygenales</taxon>
        <taxon>Ascosphaeraceae</taxon>
        <taxon>Ascosphaera</taxon>
    </lineage>
</organism>
<dbReference type="PANTHER" id="PTHR12459">
    <property type="entry name" value="TRANSMEMBRANE PROTEIN 135-RELATED"/>
    <property type="match status" value="1"/>
</dbReference>
<dbReference type="EMBL" id="AZGZ01000007">
    <property type="protein sequence ID" value="KZZ93991.1"/>
    <property type="molecule type" value="Genomic_DNA"/>
</dbReference>
<sequence length="529" mass="59150">MADTSEPEPVDDSYRKQAHPAVRTALRVALTAEEYEVLHRQLVRRTSKNVHSKALHPDDYRKIVTPRYEYGDAALRDSIRVFVASSLAVKLLEKIVRRLKKDSKLSFSSLRFASALSLALLFQRSIRRFLVRLRANLRSDDARSFRERNPHVTQILTSRYTSAVGAGLAGLALGIVPEGAVRSYAALWLFVRAVEATYNAAEAKGLLFKERPCWFGSCLLMPVSMAQLFHAFIFDRETAPGWFNSVLLKYAPAYVQHKPDGLSSERQWPAPTEIVDSLAHLAKSNWPAFTSPILHPSHPQPLPRGIEGMAPITSPAHPSISSLSCALLHPKSTSCLNVAVQQNLLMIPQLGRTLLKIHLLLSLLKLKDLVRHPFKTTNGLCTDVASRTALLSAVISTAWGSICLFNNYLPRRFLPTQRFYLSGALAGLPFAVLGQDYRGLFLYFFRIAVGSFWESGKKHKVFRAIKHGDLFIISASWAVLCVLLNGRPKTVSGASFRKLLTWCQGNGFVDPVVVSRERAKKRKENIEKK</sequence>
<keyword evidence="2" id="KW-1185">Reference proteome</keyword>
<gene>
    <name evidence="1" type="ORF">AAP_02084</name>
</gene>
<evidence type="ECO:0000313" key="2">
    <source>
        <dbReference type="Proteomes" id="UP000242877"/>
    </source>
</evidence>
<evidence type="ECO:0008006" key="3">
    <source>
        <dbReference type="Google" id="ProtNLM"/>
    </source>
</evidence>
<dbReference type="Proteomes" id="UP000242877">
    <property type="component" value="Unassembled WGS sequence"/>
</dbReference>
<dbReference type="VEuPathDB" id="FungiDB:AAP_02084"/>
<dbReference type="PANTHER" id="PTHR12459:SF19">
    <property type="entry name" value="TRANSMEMBRANE PROTEIN 135 N-TERMINAL DOMAIN-CONTAINING PROTEIN"/>
    <property type="match status" value="1"/>
</dbReference>
<reference evidence="1 2" key="1">
    <citation type="journal article" date="2016" name="Genome Biol. Evol.">
        <title>Divergent and convergent evolution of fungal pathogenicity.</title>
        <authorList>
            <person name="Shang Y."/>
            <person name="Xiao G."/>
            <person name="Zheng P."/>
            <person name="Cen K."/>
            <person name="Zhan S."/>
            <person name="Wang C."/>
        </authorList>
    </citation>
    <scope>NUCLEOTIDE SEQUENCE [LARGE SCALE GENOMIC DNA]</scope>
    <source>
        <strain evidence="1 2">ARSEF 7405</strain>
    </source>
</reference>
<protein>
    <recommendedName>
        <fullName evidence="3">Transmembrane protein 135 N-terminal domain-containing protein</fullName>
    </recommendedName>
</protein>